<evidence type="ECO:0000313" key="2">
    <source>
        <dbReference type="Proteomes" id="UP001142400"/>
    </source>
</evidence>
<name>A0A9X2RRB0_STRMQ</name>
<gene>
    <name evidence="1" type="ORF">NQU54_03495</name>
</gene>
<dbReference type="GO" id="GO:0003824">
    <property type="term" value="F:catalytic activity"/>
    <property type="evidence" value="ECO:0007669"/>
    <property type="project" value="UniProtKB-ARBA"/>
</dbReference>
<organism evidence="1 2">
    <name type="scientific">Streptomyces malaysiensis subsp. samsunensis</name>
    <dbReference type="NCBI Taxonomy" id="459658"/>
    <lineage>
        <taxon>Bacteria</taxon>
        <taxon>Bacillati</taxon>
        <taxon>Actinomycetota</taxon>
        <taxon>Actinomycetes</taxon>
        <taxon>Kitasatosporales</taxon>
        <taxon>Streptomycetaceae</taxon>
        <taxon>Streptomyces</taxon>
        <taxon>Streptomyces violaceusniger group</taxon>
    </lineage>
</organism>
<dbReference type="PANTHER" id="PTHR11941:SF54">
    <property type="entry name" value="ENOYL-COA HYDRATASE, MITOCHONDRIAL"/>
    <property type="match status" value="1"/>
</dbReference>
<protein>
    <submittedName>
        <fullName evidence="1">Enoyl-CoA hydratase/isomerase family protein</fullName>
    </submittedName>
</protein>
<dbReference type="AlphaFoldDB" id="A0A9X2RRB0"/>
<dbReference type="InterPro" id="IPR001753">
    <property type="entry name" value="Enoyl-CoA_hydra/iso"/>
</dbReference>
<reference evidence="1" key="1">
    <citation type="submission" date="2022-06" db="EMBL/GenBank/DDBJ databases">
        <title>WGS of actinobacteria.</title>
        <authorList>
            <person name="Thawai C."/>
        </authorList>
    </citation>
    <scope>NUCLEOTIDE SEQUENCE</scope>
    <source>
        <strain evidence="1">DSM 42010</strain>
    </source>
</reference>
<dbReference type="GO" id="GO:0006635">
    <property type="term" value="P:fatty acid beta-oxidation"/>
    <property type="evidence" value="ECO:0007669"/>
    <property type="project" value="TreeGrafter"/>
</dbReference>
<dbReference type="PANTHER" id="PTHR11941">
    <property type="entry name" value="ENOYL-COA HYDRATASE-RELATED"/>
    <property type="match status" value="1"/>
</dbReference>
<keyword evidence="2" id="KW-1185">Reference proteome</keyword>
<sequence>MENLLTTHVYSTLHMGIEDGVARIVLDNPPVNVLDATMMRELRTALDALRGDSSVRVVVFSSADPEFFLAHVDMRIGEKMDVLEQLAASAPADVNVFQALGELLRHQPQVTIVKLAGKARGGGAEFVAAADMAFAAAETAGIGQIEALMGIVPGGGGTQYLRNRVGRNRALEVVLTADLFDAETAASYGWINRALPADQLDDYVDRIARNIAALPDGVIEAAKRALPAEHITDGLLRENEAWATQIALPAVQHLMGRGLRDGAQTPAGERDLEELMRAAMRQ</sequence>
<comment type="caution">
    <text evidence="1">The sequence shown here is derived from an EMBL/GenBank/DDBJ whole genome shotgun (WGS) entry which is preliminary data.</text>
</comment>
<evidence type="ECO:0000313" key="1">
    <source>
        <dbReference type="EMBL" id="MCQ8828176.1"/>
    </source>
</evidence>
<dbReference type="CDD" id="cd06558">
    <property type="entry name" value="crotonase-like"/>
    <property type="match status" value="1"/>
</dbReference>
<dbReference type="EMBL" id="JANIIC010000003">
    <property type="protein sequence ID" value="MCQ8828176.1"/>
    <property type="molecule type" value="Genomic_DNA"/>
</dbReference>
<dbReference type="SUPFAM" id="SSF52096">
    <property type="entry name" value="ClpP/crotonase"/>
    <property type="match status" value="1"/>
</dbReference>
<dbReference type="Gene3D" id="3.90.226.10">
    <property type="entry name" value="2-enoyl-CoA Hydratase, Chain A, domain 1"/>
    <property type="match status" value="1"/>
</dbReference>
<dbReference type="InterPro" id="IPR029045">
    <property type="entry name" value="ClpP/crotonase-like_dom_sf"/>
</dbReference>
<dbReference type="Proteomes" id="UP001142400">
    <property type="component" value="Unassembled WGS sequence"/>
</dbReference>
<dbReference type="RefSeq" id="WP_257629700.1">
    <property type="nucleotide sequence ID" value="NZ_JANIIC010000003.1"/>
</dbReference>
<proteinExistence type="predicted"/>
<accession>A0A9X2RRB0</accession>
<dbReference type="Pfam" id="PF00378">
    <property type="entry name" value="ECH_1"/>
    <property type="match status" value="1"/>
</dbReference>